<accession>A0ABU1U0Q5</accession>
<dbReference type="InterPro" id="IPR011990">
    <property type="entry name" value="TPR-like_helical_dom_sf"/>
</dbReference>
<feature type="repeat" description="TPR" evidence="3">
    <location>
        <begin position="190"/>
        <end position="223"/>
    </location>
</feature>
<sequence>MQKRQSASQLSGRVLPFIQDGDYFFEKGIKAYNRRDLYKAKKMFERAVTFQPEEPSFLCQLASTLAEIGEYEESNRHLLSALEQSGSDMMSECHFFLANNFAHLGMYSDAEEHALLYMHNDPEGEFLDDTQELLDLINLETGSKSQDMPMTEEEELIKAHDEARQLIERGDLPAAQDQLREIIVNHPKFWAAYNNLALTHFYKSEFDEAISVLEDVLVKNPGNLNALCNLAIFLYHLGMDEQGGKLVDRLKSVHPIHAEHRYKLGNTFGLLEEHVHANKWLQSLKKSSFVFDPVTTHMLAVSYYALGNKELAVKTWKKVLDLDPEGSIAPYYMEKALKDVLTVAGGDYQYRIPLNKHNKPKKDRQIKAMKHIQHVRKGLEKNKITHLFLLRGNKNEEAYATLSEFCLRTEETLFIKEIAANIMLEHRPEQPVKLVHEESVVEVGSTSAILTKALDVLQVIKDHGAIIDEQVLFYWSEAIKFSEQTGEKIFENVQAIAGAIDYLSRKQKVKTTQRSAAELYGISVSVISLRIKKLIGWVNRGV</sequence>
<reference evidence="4 5" key="1">
    <citation type="submission" date="2023-07" db="EMBL/GenBank/DDBJ databases">
        <title>Sorghum-associated microbial communities from plants grown in Nebraska, USA.</title>
        <authorList>
            <person name="Schachtman D."/>
        </authorList>
    </citation>
    <scope>NUCLEOTIDE SEQUENCE [LARGE SCALE GENOMIC DNA]</scope>
    <source>
        <strain evidence="4 5">BE211</strain>
    </source>
</reference>
<dbReference type="RefSeq" id="WP_310258494.1">
    <property type="nucleotide sequence ID" value="NZ_JAVDWA010000003.1"/>
</dbReference>
<dbReference type="Proteomes" id="UP001258181">
    <property type="component" value="Unassembled WGS sequence"/>
</dbReference>
<dbReference type="PANTHER" id="PTHR45586">
    <property type="entry name" value="TPR REPEAT-CONTAINING PROTEIN PA4667"/>
    <property type="match status" value="1"/>
</dbReference>
<organism evidence="4 5">
    <name type="scientific">Fictibacillus barbaricus</name>
    <dbReference type="NCBI Taxonomy" id="182136"/>
    <lineage>
        <taxon>Bacteria</taxon>
        <taxon>Bacillati</taxon>
        <taxon>Bacillota</taxon>
        <taxon>Bacilli</taxon>
        <taxon>Bacillales</taxon>
        <taxon>Fictibacillaceae</taxon>
        <taxon>Fictibacillus</taxon>
    </lineage>
</organism>
<evidence type="ECO:0000313" key="5">
    <source>
        <dbReference type="Proteomes" id="UP001258181"/>
    </source>
</evidence>
<keyword evidence="2 3" id="KW-0802">TPR repeat</keyword>
<protein>
    <submittedName>
        <fullName evidence="4">Tetratricopeptide (TPR) repeat protein</fullName>
    </submittedName>
</protein>
<evidence type="ECO:0000256" key="1">
    <source>
        <dbReference type="ARBA" id="ARBA00022737"/>
    </source>
</evidence>
<evidence type="ECO:0000256" key="3">
    <source>
        <dbReference type="PROSITE-ProRule" id="PRU00339"/>
    </source>
</evidence>
<dbReference type="Pfam" id="PF13432">
    <property type="entry name" value="TPR_16"/>
    <property type="match status" value="1"/>
</dbReference>
<gene>
    <name evidence="4" type="ORF">J2X07_002026</name>
</gene>
<name>A0ABU1U0Q5_9BACL</name>
<dbReference type="InterPro" id="IPR051012">
    <property type="entry name" value="CellSynth/LPSAsmb/PSIAsmb"/>
</dbReference>
<dbReference type="PANTHER" id="PTHR45586:SF1">
    <property type="entry name" value="LIPOPOLYSACCHARIDE ASSEMBLY PROTEIN B"/>
    <property type="match status" value="1"/>
</dbReference>
<dbReference type="InterPro" id="IPR019734">
    <property type="entry name" value="TPR_rpt"/>
</dbReference>
<evidence type="ECO:0000313" key="4">
    <source>
        <dbReference type="EMBL" id="MDR7073040.1"/>
    </source>
</evidence>
<dbReference type="SUPFAM" id="SSF48452">
    <property type="entry name" value="TPR-like"/>
    <property type="match status" value="2"/>
</dbReference>
<dbReference type="EMBL" id="JAVDWA010000003">
    <property type="protein sequence ID" value="MDR7073040.1"/>
    <property type="molecule type" value="Genomic_DNA"/>
</dbReference>
<comment type="caution">
    <text evidence="4">The sequence shown here is derived from an EMBL/GenBank/DDBJ whole genome shotgun (WGS) entry which is preliminary data.</text>
</comment>
<dbReference type="SMART" id="SM00028">
    <property type="entry name" value="TPR"/>
    <property type="match status" value="5"/>
</dbReference>
<proteinExistence type="predicted"/>
<evidence type="ECO:0000256" key="2">
    <source>
        <dbReference type="ARBA" id="ARBA00022803"/>
    </source>
</evidence>
<keyword evidence="5" id="KW-1185">Reference proteome</keyword>
<feature type="repeat" description="TPR" evidence="3">
    <location>
        <begin position="293"/>
        <end position="326"/>
    </location>
</feature>
<dbReference type="Gene3D" id="1.25.40.10">
    <property type="entry name" value="Tetratricopeptide repeat domain"/>
    <property type="match status" value="2"/>
</dbReference>
<dbReference type="PROSITE" id="PS50005">
    <property type="entry name" value="TPR"/>
    <property type="match status" value="2"/>
</dbReference>
<keyword evidence="1" id="KW-0677">Repeat</keyword>
<dbReference type="Pfam" id="PF13174">
    <property type="entry name" value="TPR_6"/>
    <property type="match status" value="1"/>
</dbReference>